<evidence type="ECO:0000313" key="1">
    <source>
        <dbReference type="EMBL" id="KAJ2751533.1"/>
    </source>
</evidence>
<dbReference type="Proteomes" id="UP001140011">
    <property type="component" value="Unassembled WGS sequence"/>
</dbReference>
<proteinExistence type="predicted"/>
<accession>A0A9W8LA21</accession>
<dbReference type="AlphaFoldDB" id="A0A9W8LA21"/>
<evidence type="ECO:0000313" key="2">
    <source>
        <dbReference type="Proteomes" id="UP001140011"/>
    </source>
</evidence>
<protein>
    <submittedName>
        <fullName evidence="1">Uncharacterized protein</fullName>
    </submittedName>
</protein>
<keyword evidence="2" id="KW-1185">Reference proteome</keyword>
<name>A0A9W8LA21_9FUNG</name>
<organism evidence="1 2">
    <name type="scientific">Coemansia pectinata</name>
    <dbReference type="NCBI Taxonomy" id="1052879"/>
    <lineage>
        <taxon>Eukaryota</taxon>
        <taxon>Fungi</taxon>
        <taxon>Fungi incertae sedis</taxon>
        <taxon>Zoopagomycota</taxon>
        <taxon>Kickxellomycotina</taxon>
        <taxon>Kickxellomycetes</taxon>
        <taxon>Kickxellales</taxon>
        <taxon>Kickxellaceae</taxon>
        <taxon>Coemansia</taxon>
    </lineage>
</organism>
<dbReference type="EMBL" id="JANBUH010000389">
    <property type="protein sequence ID" value="KAJ2751533.1"/>
    <property type="molecule type" value="Genomic_DNA"/>
</dbReference>
<gene>
    <name evidence="1" type="ORF">GGI19_004420</name>
</gene>
<reference evidence="1" key="1">
    <citation type="submission" date="2022-07" db="EMBL/GenBank/DDBJ databases">
        <title>Phylogenomic reconstructions and comparative analyses of Kickxellomycotina fungi.</title>
        <authorList>
            <person name="Reynolds N.K."/>
            <person name="Stajich J.E."/>
            <person name="Barry K."/>
            <person name="Grigoriev I.V."/>
            <person name="Crous P."/>
            <person name="Smith M.E."/>
        </authorList>
    </citation>
    <scope>NUCLEOTIDE SEQUENCE</scope>
    <source>
        <strain evidence="1">BCRC 34297</strain>
    </source>
</reference>
<comment type="caution">
    <text evidence="1">The sequence shown here is derived from an EMBL/GenBank/DDBJ whole genome shotgun (WGS) entry which is preliminary data.</text>
</comment>
<sequence length="166" mass="18788">MAHAAVPTAAKLSHFIPDVEPACKYCSAITRSNDASDVTEELESENIAHYFWFCPRVQDFWQQVSQFLQALRSDTAGPVFQVNLRMITIGFGAWRSKLQNADAQHGMAVWEIFHARTELSLDGIEHSGEAMFIQWKSTLMLRIVQDLRFHANQGCPHFLHTLVTGV</sequence>
<dbReference type="OrthoDB" id="5522521at2759"/>